<evidence type="ECO:0000256" key="1">
    <source>
        <dbReference type="SAM" id="MobiDB-lite"/>
    </source>
</evidence>
<proteinExistence type="predicted"/>
<name>A0A0D7ATG5_9AGAR</name>
<protein>
    <submittedName>
        <fullName evidence="2">Uncharacterized protein</fullName>
    </submittedName>
</protein>
<sequence>MQTLYRSQDISTCPIFEDPLLYPLLSNADGLLFRVEYMLGIRFGDLRENLFCTDNAIEVQPRMLDYLQRDVTWFIPGQHLCENVLRAAQHNLSCPTNERVLFCNVPDSNPNPCVYTLDLSKVRKTLYTRHPITGHVTAHTAPFPNMPSFSLPASPWIAAIAAESAFRRDSSHPIHRINYMIHRTFPPHHFTIGASSPTLLEVPSPAFDSSMVSSSLSPCEILTSPSNHKHRKRPRQCPASDESPRSSDDEPRLPKRNMRTKKTREHRMDPRSVAKAICPTSHAPRTRAERRRVAQ</sequence>
<keyword evidence="3" id="KW-1185">Reference proteome</keyword>
<feature type="compositionally biased region" description="Basic residues" evidence="1">
    <location>
        <begin position="254"/>
        <end position="265"/>
    </location>
</feature>
<evidence type="ECO:0000313" key="3">
    <source>
        <dbReference type="Proteomes" id="UP000054007"/>
    </source>
</evidence>
<feature type="compositionally biased region" description="Basic residues" evidence="1">
    <location>
        <begin position="284"/>
        <end position="295"/>
    </location>
</feature>
<dbReference type="Proteomes" id="UP000054007">
    <property type="component" value="Unassembled WGS sequence"/>
</dbReference>
<organism evidence="2 3">
    <name type="scientific">Cylindrobasidium torrendii FP15055 ss-10</name>
    <dbReference type="NCBI Taxonomy" id="1314674"/>
    <lineage>
        <taxon>Eukaryota</taxon>
        <taxon>Fungi</taxon>
        <taxon>Dikarya</taxon>
        <taxon>Basidiomycota</taxon>
        <taxon>Agaricomycotina</taxon>
        <taxon>Agaricomycetes</taxon>
        <taxon>Agaricomycetidae</taxon>
        <taxon>Agaricales</taxon>
        <taxon>Marasmiineae</taxon>
        <taxon>Physalacriaceae</taxon>
        <taxon>Cylindrobasidium</taxon>
    </lineage>
</organism>
<gene>
    <name evidence="2" type="ORF">CYLTODRAFT_495220</name>
</gene>
<dbReference type="AlphaFoldDB" id="A0A0D7ATG5"/>
<evidence type="ECO:0000313" key="2">
    <source>
        <dbReference type="EMBL" id="KIY61512.1"/>
    </source>
</evidence>
<feature type="compositionally biased region" description="Basic and acidic residues" evidence="1">
    <location>
        <begin position="242"/>
        <end position="253"/>
    </location>
</feature>
<reference evidence="2 3" key="1">
    <citation type="journal article" date="2015" name="Fungal Genet. Biol.">
        <title>Evolution of novel wood decay mechanisms in Agaricales revealed by the genome sequences of Fistulina hepatica and Cylindrobasidium torrendii.</title>
        <authorList>
            <person name="Floudas D."/>
            <person name="Held B.W."/>
            <person name="Riley R."/>
            <person name="Nagy L.G."/>
            <person name="Koehler G."/>
            <person name="Ransdell A.S."/>
            <person name="Younus H."/>
            <person name="Chow J."/>
            <person name="Chiniquy J."/>
            <person name="Lipzen A."/>
            <person name="Tritt A."/>
            <person name="Sun H."/>
            <person name="Haridas S."/>
            <person name="LaButti K."/>
            <person name="Ohm R.A."/>
            <person name="Kues U."/>
            <person name="Blanchette R.A."/>
            <person name="Grigoriev I.V."/>
            <person name="Minto R.E."/>
            <person name="Hibbett D.S."/>
        </authorList>
    </citation>
    <scope>NUCLEOTIDE SEQUENCE [LARGE SCALE GENOMIC DNA]</scope>
    <source>
        <strain evidence="2 3">FP15055 ss-10</strain>
    </source>
</reference>
<accession>A0A0D7ATG5</accession>
<dbReference type="EMBL" id="KN880927">
    <property type="protein sequence ID" value="KIY61512.1"/>
    <property type="molecule type" value="Genomic_DNA"/>
</dbReference>
<feature type="region of interest" description="Disordered" evidence="1">
    <location>
        <begin position="218"/>
        <end position="295"/>
    </location>
</feature>